<evidence type="ECO:0000313" key="1">
    <source>
        <dbReference type="EMBL" id="CAG8439010.1"/>
    </source>
</evidence>
<gene>
    <name evidence="1" type="ORF">SCALOS_LOCUS485</name>
</gene>
<proteinExistence type="predicted"/>
<accession>A0ACA9JVU8</accession>
<name>A0ACA9JVU8_9GLOM</name>
<sequence length="206" mass="23984">MEPYQVELYTHYRLVAKLNERSVILFNVCKYITQFLQECQSNNEFISWKQSTTSILSADIHRFSDKKIEQAQSHLSKKQQYTKVFELAKTLENKQSHNSELGNEIIQQSSLSQIIVKNPVLKPERGTLEEHNIFYLVLKIESDDSISSELEGNSDDLITKQYSKRTDYNDSESENDNKNLASKNLKRTQHSKINKESLVYLDTRSV</sequence>
<organism evidence="1 2">
    <name type="scientific">Scutellospora calospora</name>
    <dbReference type="NCBI Taxonomy" id="85575"/>
    <lineage>
        <taxon>Eukaryota</taxon>
        <taxon>Fungi</taxon>
        <taxon>Fungi incertae sedis</taxon>
        <taxon>Mucoromycota</taxon>
        <taxon>Glomeromycotina</taxon>
        <taxon>Glomeromycetes</taxon>
        <taxon>Diversisporales</taxon>
        <taxon>Gigasporaceae</taxon>
        <taxon>Scutellospora</taxon>
    </lineage>
</organism>
<keyword evidence="2" id="KW-1185">Reference proteome</keyword>
<feature type="non-terminal residue" evidence="1">
    <location>
        <position position="1"/>
    </location>
</feature>
<protein>
    <submittedName>
        <fullName evidence="1">7126_t:CDS:1</fullName>
    </submittedName>
</protein>
<comment type="caution">
    <text evidence="1">The sequence shown here is derived from an EMBL/GenBank/DDBJ whole genome shotgun (WGS) entry which is preliminary data.</text>
</comment>
<dbReference type="EMBL" id="CAJVPM010000234">
    <property type="protein sequence ID" value="CAG8439010.1"/>
    <property type="molecule type" value="Genomic_DNA"/>
</dbReference>
<reference evidence="1" key="1">
    <citation type="submission" date="2021-06" db="EMBL/GenBank/DDBJ databases">
        <authorList>
            <person name="Kallberg Y."/>
            <person name="Tangrot J."/>
            <person name="Rosling A."/>
        </authorList>
    </citation>
    <scope>NUCLEOTIDE SEQUENCE</scope>
    <source>
        <strain evidence="1">AU212A</strain>
    </source>
</reference>
<dbReference type="Proteomes" id="UP000789860">
    <property type="component" value="Unassembled WGS sequence"/>
</dbReference>
<evidence type="ECO:0000313" key="2">
    <source>
        <dbReference type="Proteomes" id="UP000789860"/>
    </source>
</evidence>
<feature type="non-terminal residue" evidence="1">
    <location>
        <position position="206"/>
    </location>
</feature>